<evidence type="ECO:0000256" key="6">
    <source>
        <dbReference type="ARBA" id="ARBA00024145"/>
    </source>
</evidence>
<feature type="compositionally biased region" description="Acidic residues" evidence="9">
    <location>
        <begin position="891"/>
        <end position="905"/>
    </location>
</feature>
<feature type="transmembrane region" description="Helical" evidence="10">
    <location>
        <begin position="388"/>
        <end position="409"/>
    </location>
</feature>
<comment type="catalytic activity">
    <reaction evidence="6">
        <text>iodide(out) = iodide(in)</text>
        <dbReference type="Rhea" id="RHEA:66324"/>
        <dbReference type="ChEBI" id="CHEBI:16382"/>
    </reaction>
</comment>
<dbReference type="PANTHER" id="PTHR15948:SF0">
    <property type="entry name" value="GOLGI PH REGULATOR A-RELATED"/>
    <property type="match status" value="1"/>
</dbReference>
<evidence type="ECO:0000256" key="10">
    <source>
        <dbReference type="SAM" id="Phobius"/>
    </source>
</evidence>
<comment type="subcellular location">
    <subcellularLocation>
        <location evidence="1">Membrane</location>
        <topology evidence="1">Multi-pass membrane protein</topology>
    </subcellularLocation>
</comment>
<sequence>MPLPSLPCLTQILDNRWERLDCCVAQDGIGMERVRENLLIMVGPYGQWESSDVELSQRQKSDWTLDLFIVLGSQTAFFALGWIFFMKQLFRDYEVHQRAVQVFFSVTFALSCTMFELIIFEILGVLANSSRLLTWRVSLYAMLVLLICLIPLYFFYSLTRVIRIVPSSWTPQLTVVLWMLFVYLFWKLGDNFPIFSPKHGIFSIQQAISRLGVVGVTVIAFLSGFGAVNAPYTCMTIFMRPVTDEDIAQLERKLRQNMEMIVAKKRKLALKQIEMNRSQTEPVGLFKRVIGSFSAPNGGLRDQIGLLQTGGTSEYDRVEYSRTWQGIYFNIAGHFFSVYCIWKLFICTVNIVFDRVGKVDPITKGIEIVVKHFGYQIDVRFWSQQCSFLVIGLIAVTSIRGLLLTIAKFFNAISNRQSSNLIVLVLAHVMGMYFVSSVLLIRMNMPPEYRIIITEVLGELQFNFYHRCSMDQSEENLLGSVQGSRFYFNFDMDFTEFAPKTIPTNFKVKMEEKLSFNVRVPDNCALRVPFIELLKINCFVPLVNINKIVVELKKTHTEAQIQVVTSPIKIQFDDSSNSWASISAIRFRARRTDWTVGVHQSVVSLLLFVPYKINVLFNILLLLNDKNWVDVSSMDQSEENLLGSVQGSRFYFNFDMDFTEFCAQDYPDEFQKLLNGKVVQTLNDQSSILESLLPLDLSLELVTFELSAQLFPSLEVQSNWTERLSRENVKRRTWNLKVPFDPTNCTSSNSIGGQSAKDGDRFADTFSLPLPLLNSTGIYKSGRRPSFEVSISIGPIVHSFSTDLLNQVLLAQETLRTELMFLWKKLADEKWGTGKDSDHHQQQLPADQRETRLLFSIDEEQREFATFITQNIGKFVSSLIHTLSSITSLEEDVEEVSDEPEEEQDGLNQSSISSSDPNLLDPASFTVQHRFSAPLVAEVEDDAQQFRHRVHSLEKKMHEHAMLGSSLAGGSSGGGTPRAQLQKQQGSTAVKELLDMNIDVKVYIECGKCILRADPSKQLQQLDKTSFLPGHRRQFSAGTTSMTVDSTTQLSLPSVDARFIYTSDDAKMPLPQQMEKILAS</sequence>
<evidence type="ECO:0000256" key="1">
    <source>
        <dbReference type="ARBA" id="ARBA00004141"/>
    </source>
</evidence>
<dbReference type="AlphaFoldDB" id="A0A183CHV0"/>
<dbReference type="PANTHER" id="PTHR15948">
    <property type="entry name" value="G-PROTEIN COUPLED RECEPTOR 89-RELATED"/>
    <property type="match status" value="1"/>
</dbReference>
<feature type="domain" description="Abscisic acid G-protein coupled receptor-like" evidence="11">
    <location>
        <begin position="320"/>
        <end position="467"/>
    </location>
</feature>
<dbReference type="Pfam" id="PF12537">
    <property type="entry name" value="GPHR_N"/>
    <property type="match status" value="1"/>
</dbReference>
<dbReference type="GO" id="GO:0008308">
    <property type="term" value="F:voltage-gated monoatomic anion channel activity"/>
    <property type="evidence" value="ECO:0007669"/>
    <property type="project" value="TreeGrafter"/>
</dbReference>
<evidence type="ECO:0000256" key="4">
    <source>
        <dbReference type="ARBA" id="ARBA00022989"/>
    </source>
</evidence>
<organism evidence="13 14">
    <name type="scientific">Globodera pallida</name>
    <name type="common">Potato cyst nematode worm</name>
    <name type="synonym">Heterodera pallida</name>
    <dbReference type="NCBI Taxonomy" id="36090"/>
    <lineage>
        <taxon>Eukaryota</taxon>
        <taxon>Metazoa</taxon>
        <taxon>Ecdysozoa</taxon>
        <taxon>Nematoda</taxon>
        <taxon>Chromadorea</taxon>
        <taxon>Rhabditida</taxon>
        <taxon>Tylenchina</taxon>
        <taxon>Tylenchomorpha</taxon>
        <taxon>Tylenchoidea</taxon>
        <taxon>Heteroderidae</taxon>
        <taxon>Heteroderinae</taxon>
        <taxon>Globodera</taxon>
    </lineage>
</organism>
<comment type="similarity">
    <text evidence="2">Belongs to the Golgi pH regulator (TC 1.A.38) family.</text>
</comment>
<feature type="transmembrane region" description="Helical" evidence="10">
    <location>
        <begin position="207"/>
        <end position="228"/>
    </location>
</feature>
<evidence type="ECO:0000256" key="7">
    <source>
        <dbReference type="ARBA" id="ARBA00035085"/>
    </source>
</evidence>
<feature type="transmembrane region" description="Helical" evidence="10">
    <location>
        <begin position="421"/>
        <end position="441"/>
    </location>
</feature>
<reference evidence="13" key="1">
    <citation type="submission" date="2014-05" db="EMBL/GenBank/DDBJ databases">
        <title>The genome and life-stage specific transcriptomes of Globodera pallida elucidate key aspects of plant parasitism by a cyst nematode.</title>
        <authorList>
            <person name="Cotton J.A."/>
            <person name="Lilley C.J."/>
            <person name="Jones L.M."/>
            <person name="Kikuchi T."/>
            <person name="Reid A.J."/>
            <person name="Thorpe P."/>
            <person name="Tsai I.J."/>
            <person name="Beasley H."/>
            <person name="Blok V."/>
            <person name="Cock P.J.A."/>
            <person name="Van den Akker S.E."/>
            <person name="Holroyd N."/>
            <person name="Hunt M."/>
            <person name="Mantelin S."/>
            <person name="Naghra H."/>
            <person name="Pain A."/>
            <person name="Palomares-Rius J.E."/>
            <person name="Zarowiecki M."/>
            <person name="Berriman M."/>
            <person name="Jones J.T."/>
            <person name="Urwin P.E."/>
        </authorList>
    </citation>
    <scope>NUCLEOTIDE SEQUENCE [LARGE SCALE GENOMIC DNA]</scope>
    <source>
        <strain evidence="13">Lindley</strain>
    </source>
</reference>
<evidence type="ECO:0000256" key="2">
    <source>
        <dbReference type="ARBA" id="ARBA00009478"/>
    </source>
</evidence>
<keyword evidence="5 10" id="KW-0472">Membrane</keyword>
<accession>A0A183CHV0</accession>
<protein>
    <submittedName>
        <fullName evidence="14">G protein-coupled receptor 89</fullName>
    </submittedName>
</protein>
<evidence type="ECO:0000259" key="12">
    <source>
        <dbReference type="Pfam" id="PF12537"/>
    </source>
</evidence>
<feature type="transmembrane region" description="Helical" evidence="10">
    <location>
        <begin position="168"/>
        <end position="186"/>
    </location>
</feature>
<evidence type="ECO:0000256" key="9">
    <source>
        <dbReference type="SAM" id="MobiDB-lite"/>
    </source>
</evidence>
<feature type="transmembrane region" description="Helical" evidence="10">
    <location>
        <begin position="102"/>
        <end position="125"/>
    </location>
</feature>
<evidence type="ECO:0000313" key="14">
    <source>
        <dbReference type="WBParaSite" id="GPLIN_001245600"/>
    </source>
</evidence>
<dbReference type="InterPro" id="IPR022535">
    <property type="entry name" value="Golgi_pH-regulator_cons_dom"/>
</dbReference>
<comment type="catalytic activity">
    <reaction evidence="7">
        <text>bromide(in) = bromide(out)</text>
        <dbReference type="Rhea" id="RHEA:75383"/>
        <dbReference type="ChEBI" id="CHEBI:15858"/>
    </reaction>
</comment>
<dbReference type="Proteomes" id="UP000050741">
    <property type="component" value="Unassembled WGS sequence"/>
</dbReference>
<keyword evidence="13" id="KW-1185">Reference proteome</keyword>
<dbReference type="GO" id="GO:0032580">
    <property type="term" value="C:Golgi cisterna membrane"/>
    <property type="evidence" value="ECO:0007669"/>
    <property type="project" value="TreeGrafter"/>
</dbReference>
<dbReference type="WBParaSite" id="GPLIN_001245600">
    <property type="protein sequence ID" value="GPLIN_001245600"/>
    <property type="gene ID" value="GPLIN_001245600"/>
</dbReference>
<evidence type="ECO:0000256" key="8">
    <source>
        <dbReference type="ARBA" id="ARBA00044702"/>
    </source>
</evidence>
<feature type="compositionally biased region" description="Polar residues" evidence="9">
    <location>
        <begin position="906"/>
        <end position="917"/>
    </location>
</feature>
<dbReference type="InterPro" id="IPR025969">
    <property type="entry name" value="ABA_GPCR_dom"/>
</dbReference>
<dbReference type="GO" id="GO:0051452">
    <property type="term" value="P:intracellular pH reduction"/>
    <property type="evidence" value="ECO:0007669"/>
    <property type="project" value="TreeGrafter"/>
</dbReference>
<dbReference type="InterPro" id="IPR015672">
    <property type="entry name" value="GPHR/GTG"/>
</dbReference>
<feature type="transmembrane region" description="Helical" evidence="10">
    <location>
        <begin position="137"/>
        <end position="156"/>
    </location>
</feature>
<dbReference type="Pfam" id="PF12430">
    <property type="entry name" value="ABA_GPCR"/>
    <property type="match status" value="1"/>
</dbReference>
<evidence type="ECO:0000256" key="3">
    <source>
        <dbReference type="ARBA" id="ARBA00022692"/>
    </source>
</evidence>
<name>A0A183CHV0_GLOPA</name>
<comment type="catalytic activity">
    <reaction evidence="8">
        <text>fluoride(in) = fluoride(out)</text>
        <dbReference type="Rhea" id="RHEA:76159"/>
        <dbReference type="ChEBI" id="CHEBI:17051"/>
    </reaction>
</comment>
<evidence type="ECO:0000259" key="11">
    <source>
        <dbReference type="Pfam" id="PF12430"/>
    </source>
</evidence>
<evidence type="ECO:0000313" key="13">
    <source>
        <dbReference type="Proteomes" id="UP000050741"/>
    </source>
</evidence>
<evidence type="ECO:0000256" key="5">
    <source>
        <dbReference type="ARBA" id="ARBA00023136"/>
    </source>
</evidence>
<feature type="domain" description="Golgi pH regulator conserved" evidence="12">
    <location>
        <begin position="201"/>
        <end position="268"/>
    </location>
</feature>
<proteinExistence type="inferred from homology"/>
<reference evidence="14" key="2">
    <citation type="submission" date="2016-06" db="UniProtKB">
        <authorList>
            <consortium name="WormBaseParasite"/>
        </authorList>
    </citation>
    <scope>IDENTIFICATION</scope>
</reference>
<keyword evidence="4 10" id="KW-1133">Transmembrane helix</keyword>
<feature type="region of interest" description="Disordered" evidence="9">
    <location>
        <begin position="891"/>
        <end position="919"/>
    </location>
</feature>
<keyword evidence="3 10" id="KW-0812">Transmembrane</keyword>
<feature type="transmembrane region" description="Helical" evidence="10">
    <location>
        <begin position="67"/>
        <end position="90"/>
    </location>
</feature>